<sequence>MFAFNHEITQILMKKLSYLTFFIAVFTASFFTSCENEPVTGEFFTTPDGTDGTDDGEVQTEECATNFDLLATAQAAFATADEESYTEACIAYATLLDFLILECGDADGSLQNTLNSLGDCSAPNLCLQAIARTEAARITFENADEESQQAACFAYLVALEAQIEVCGDAGGVAQAIIDGLPCDNDCENATAATTQAQEVFAMVDPLDENAYVQACNTYKTLLEAQIAACGDPDGTLLETIQSLGECTPPEEPGPLQMTINGEFKNFNTLQVTSTSGTTQNILARDEDTGDTFFFRAVVLQTGENTIQDELLVLDGVEYTPVVEGMAYSSNLVFNVDNRFRGFFSGLMRDGEGNEITITNGRIDNVAPIVALRFNGAINAFNDVSVTTVDTDREYVATATNGDTFEFKIAIDAVGDNVIEEAKLTVGGTEYDAGASVTSNIAVNSGTVLLGNIKGRFANGGSEINVVLGLIDLE</sequence>
<gene>
    <name evidence="1" type="ORF">EAX61_12745</name>
</gene>
<dbReference type="AlphaFoldDB" id="A0A3M0FWP3"/>
<evidence type="ECO:0000313" key="2">
    <source>
        <dbReference type="Proteomes" id="UP000281985"/>
    </source>
</evidence>
<keyword evidence="2" id="KW-1185">Reference proteome</keyword>
<evidence type="ECO:0000313" key="1">
    <source>
        <dbReference type="EMBL" id="RMB56925.1"/>
    </source>
</evidence>
<name>A0A3M0FWP3_9FLAO</name>
<accession>A0A3M0FWP3</accession>
<dbReference type="Proteomes" id="UP000281985">
    <property type="component" value="Unassembled WGS sequence"/>
</dbReference>
<comment type="caution">
    <text evidence="1">The sequence shown here is derived from an EMBL/GenBank/DDBJ whole genome shotgun (WGS) entry which is preliminary data.</text>
</comment>
<dbReference type="EMBL" id="REFV01000013">
    <property type="protein sequence ID" value="RMB56925.1"/>
    <property type="molecule type" value="Genomic_DNA"/>
</dbReference>
<organism evidence="1 2">
    <name type="scientific">Dokdonia sinensis</name>
    <dbReference type="NCBI Taxonomy" id="2479847"/>
    <lineage>
        <taxon>Bacteria</taxon>
        <taxon>Pseudomonadati</taxon>
        <taxon>Bacteroidota</taxon>
        <taxon>Flavobacteriia</taxon>
        <taxon>Flavobacteriales</taxon>
        <taxon>Flavobacteriaceae</taxon>
        <taxon>Dokdonia</taxon>
    </lineage>
</organism>
<proteinExistence type="predicted"/>
<reference evidence="1 2" key="1">
    <citation type="submission" date="2018-10" db="EMBL/GenBank/DDBJ databases">
        <title>Dokdonia luteus sp. nov., isolated from sea water.</title>
        <authorList>
            <person name="Zhou L.Y."/>
            <person name="Du Z.J."/>
        </authorList>
    </citation>
    <scope>NUCLEOTIDE SEQUENCE [LARGE SCALE GENOMIC DNA]</scope>
    <source>
        <strain evidence="1 2">SH27</strain>
    </source>
</reference>
<protein>
    <submittedName>
        <fullName evidence="1">Uncharacterized protein</fullName>
    </submittedName>
</protein>